<dbReference type="GO" id="GO:0006508">
    <property type="term" value="P:proteolysis"/>
    <property type="evidence" value="ECO:0007669"/>
    <property type="project" value="InterPro"/>
</dbReference>
<keyword evidence="1" id="KW-0732">Signal</keyword>
<dbReference type="GO" id="GO:0016042">
    <property type="term" value="P:lipid catabolic process"/>
    <property type="evidence" value="ECO:0007669"/>
    <property type="project" value="InterPro"/>
</dbReference>
<sequence length="468" mass="50686">MLITTILSLLYLALPVRSEIGQATNFNISIAELESYGCNSSCQTILSIFNTADLETVGTKFDFDFYNTANNFSSSAPGDLLKLQPVNASDLTIPDGIATFRFQYTSVDLDGTTVPSTGFIAFPFAAPAKGSQFPLVAYAHGTIGVHRGCAPSSSPSLFNYNSWIQLMYNGYAVVGTDYAGLGNNYTLHKYSAYTSHANDVFYSVQAARKAFPGVFTKEWASLGHSQGGGTVWKLSEHPLVQKKSSGYLGTVAISPGNKIFDMAVETFETVLPRPDFHQFVVTAEVGQIIYGLKAIYPNYTSSWLAYSMQKRVELASVMQLCTSAFMGLSLDLPRDQYSVVNGTPATDELFKKFQDTNAAAQGDPASKPIMIIQGWNDTSVLPQGTLASFQATVKAGNVAHLIRYPGLDHSATITASTPLWLNYLAELFAHKKQPLKSSDTTISPFNLAVAKASLELPLNEEPLLSLLG</sequence>
<dbReference type="EMBL" id="PQXN01000827">
    <property type="protein sequence ID" value="TGO43824.1"/>
    <property type="molecule type" value="Genomic_DNA"/>
</dbReference>
<accession>A0A4Z1H3K9</accession>
<evidence type="ECO:0000259" key="2">
    <source>
        <dbReference type="Pfam" id="PF00326"/>
    </source>
</evidence>
<dbReference type="InterPro" id="IPR029058">
    <property type="entry name" value="AB_hydrolase_fold"/>
</dbReference>
<evidence type="ECO:0000256" key="1">
    <source>
        <dbReference type="SAM" id="SignalP"/>
    </source>
</evidence>
<dbReference type="AlphaFoldDB" id="A0A4Z1H3K9"/>
<dbReference type="OrthoDB" id="5382058at2759"/>
<feature type="signal peptide" evidence="1">
    <location>
        <begin position="1"/>
        <end position="18"/>
    </location>
</feature>
<proteinExistence type="predicted"/>
<dbReference type="InterPro" id="IPR005152">
    <property type="entry name" value="Lipase_secreted"/>
</dbReference>
<dbReference type="PANTHER" id="PTHR34853">
    <property type="match status" value="1"/>
</dbReference>
<name>A0A4Z1H3K9_9HELO</name>
<dbReference type="GO" id="GO:0004806">
    <property type="term" value="F:triacylglycerol lipase activity"/>
    <property type="evidence" value="ECO:0007669"/>
    <property type="project" value="InterPro"/>
</dbReference>
<organism evidence="3 4">
    <name type="scientific">Botryotinia convoluta</name>
    <dbReference type="NCBI Taxonomy" id="54673"/>
    <lineage>
        <taxon>Eukaryota</taxon>
        <taxon>Fungi</taxon>
        <taxon>Dikarya</taxon>
        <taxon>Ascomycota</taxon>
        <taxon>Pezizomycotina</taxon>
        <taxon>Leotiomycetes</taxon>
        <taxon>Helotiales</taxon>
        <taxon>Sclerotiniaceae</taxon>
        <taxon>Botryotinia</taxon>
    </lineage>
</organism>
<protein>
    <recommendedName>
        <fullName evidence="2">Peptidase S9 prolyl oligopeptidase catalytic domain-containing protein</fullName>
    </recommendedName>
</protein>
<dbReference type="GO" id="GO:0008236">
    <property type="term" value="F:serine-type peptidase activity"/>
    <property type="evidence" value="ECO:0007669"/>
    <property type="project" value="InterPro"/>
</dbReference>
<evidence type="ECO:0000313" key="4">
    <source>
        <dbReference type="Proteomes" id="UP000297527"/>
    </source>
</evidence>
<dbReference type="InterPro" id="IPR001375">
    <property type="entry name" value="Peptidase_S9_cat"/>
</dbReference>
<dbReference type="Gene3D" id="3.40.50.1820">
    <property type="entry name" value="alpha/beta hydrolase"/>
    <property type="match status" value="2"/>
</dbReference>
<gene>
    <name evidence="3" type="ORF">BCON_0829g00010</name>
</gene>
<feature type="chain" id="PRO_5021220910" description="Peptidase S9 prolyl oligopeptidase catalytic domain-containing protein" evidence="1">
    <location>
        <begin position="19"/>
        <end position="468"/>
    </location>
</feature>
<feature type="domain" description="Peptidase S9 prolyl oligopeptidase catalytic" evidence="2">
    <location>
        <begin position="346"/>
        <end position="421"/>
    </location>
</feature>
<evidence type="ECO:0000313" key="3">
    <source>
        <dbReference type="EMBL" id="TGO43824.1"/>
    </source>
</evidence>
<dbReference type="Pfam" id="PF00326">
    <property type="entry name" value="Peptidase_S9"/>
    <property type="match status" value="1"/>
</dbReference>
<dbReference type="Proteomes" id="UP000297527">
    <property type="component" value="Unassembled WGS sequence"/>
</dbReference>
<dbReference type="PANTHER" id="PTHR34853:SF1">
    <property type="entry name" value="LIPASE 5"/>
    <property type="match status" value="1"/>
</dbReference>
<comment type="caution">
    <text evidence="3">The sequence shown here is derived from an EMBL/GenBank/DDBJ whole genome shotgun (WGS) entry which is preliminary data.</text>
</comment>
<reference evidence="3 4" key="1">
    <citation type="submission" date="2017-12" db="EMBL/GenBank/DDBJ databases">
        <title>Comparative genomics of Botrytis spp.</title>
        <authorList>
            <person name="Valero-Jimenez C.A."/>
            <person name="Tapia P."/>
            <person name="Veloso J."/>
            <person name="Silva-Moreno E."/>
            <person name="Staats M."/>
            <person name="Valdes J.H."/>
            <person name="Van Kan J.A.L."/>
        </authorList>
    </citation>
    <scope>NUCLEOTIDE SEQUENCE [LARGE SCALE GENOMIC DNA]</scope>
    <source>
        <strain evidence="3 4">MUCL11595</strain>
    </source>
</reference>
<keyword evidence="4" id="KW-1185">Reference proteome</keyword>
<dbReference type="SUPFAM" id="SSF53474">
    <property type="entry name" value="alpha/beta-Hydrolases"/>
    <property type="match status" value="1"/>
</dbReference>